<comment type="caution">
    <text evidence="1">The sequence shown here is derived from an EMBL/GenBank/DDBJ whole genome shotgun (WGS) entry which is preliminary data.</text>
</comment>
<name>A0ABV0NV10_9TELE</name>
<organism evidence="1 2">
    <name type="scientific">Goodea atripinnis</name>
    <dbReference type="NCBI Taxonomy" id="208336"/>
    <lineage>
        <taxon>Eukaryota</taxon>
        <taxon>Metazoa</taxon>
        <taxon>Chordata</taxon>
        <taxon>Craniata</taxon>
        <taxon>Vertebrata</taxon>
        <taxon>Euteleostomi</taxon>
        <taxon>Actinopterygii</taxon>
        <taxon>Neopterygii</taxon>
        <taxon>Teleostei</taxon>
        <taxon>Neoteleostei</taxon>
        <taxon>Acanthomorphata</taxon>
        <taxon>Ovalentaria</taxon>
        <taxon>Atherinomorphae</taxon>
        <taxon>Cyprinodontiformes</taxon>
        <taxon>Goodeidae</taxon>
        <taxon>Goodea</taxon>
    </lineage>
</organism>
<evidence type="ECO:0000313" key="1">
    <source>
        <dbReference type="EMBL" id="MEQ2175225.1"/>
    </source>
</evidence>
<accession>A0ABV0NV10</accession>
<dbReference type="Proteomes" id="UP001476798">
    <property type="component" value="Unassembled WGS sequence"/>
</dbReference>
<protein>
    <submittedName>
        <fullName evidence="1">Uncharacterized protein</fullName>
    </submittedName>
</protein>
<reference evidence="1 2" key="1">
    <citation type="submission" date="2021-06" db="EMBL/GenBank/DDBJ databases">
        <authorList>
            <person name="Palmer J.M."/>
        </authorList>
    </citation>
    <scope>NUCLEOTIDE SEQUENCE [LARGE SCALE GENOMIC DNA]</scope>
    <source>
        <strain evidence="1 2">GA_2019</strain>
        <tissue evidence="1">Muscle</tissue>
    </source>
</reference>
<gene>
    <name evidence="1" type="ORF">GOODEAATRI_015906</name>
</gene>
<keyword evidence="2" id="KW-1185">Reference proteome</keyword>
<dbReference type="EMBL" id="JAHRIO010051176">
    <property type="protein sequence ID" value="MEQ2175225.1"/>
    <property type="molecule type" value="Genomic_DNA"/>
</dbReference>
<sequence length="101" mass="11410">MSHTLCLNELLRSDSTVDVGVSQQSQKELSSHIRLTVSKSQPSFREMVSGTEKREGVLYFNASLFIRDTGMDLWTVKDLSHISLPQTATQQRKTHCPLCDK</sequence>
<proteinExistence type="predicted"/>
<evidence type="ECO:0000313" key="2">
    <source>
        <dbReference type="Proteomes" id="UP001476798"/>
    </source>
</evidence>